<dbReference type="Gene3D" id="1.10.220.60">
    <property type="entry name" value="GRIP domain"/>
    <property type="match status" value="1"/>
</dbReference>
<evidence type="ECO:0000256" key="5">
    <source>
        <dbReference type="ARBA" id="ARBA00023136"/>
    </source>
</evidence>
<dbReference type="GO" id="GO:0005794">
    <property type="term" value="C:Golgi apparatus"/>
    <property type="evidence" value="ECO:0007669"/>
    <property type="project" value="TreeGrafter"/>
</dbReference>
<reference evidence="10 11" key="1">
    <citation type="submission" date="2025-04" db="UniProtKB">
        <authorList>
            <consortium name="RefSeq"/>
        </authorList>
    </citation>
    <scope>IDENTIFICATION</scope>
    <source>
        <tissue evidence="10 11">Whole sample</tissue>
    </source>
</reference>
<evidence type="ECO:0000256" key="1">
    <source>
        <dbReference type="ARBA" id="ARBA00004184"/>
    </source>
</evidence>
<sequence length="711" mass="82342">MEKVSRHELLRIVDSQREKLAKYEAKLKDVVVAYKGLAKEKEALDASFKILSQKKNENGAILSGPTKEDDNQADGGKEENQFTDPLHVTNTETDAKSEEGSGSSESEQIKTLSESLFTLTQEKSKLEGVYLADKKRLLQENEDLMKKINEEKDRAKAEVKRLENQIQESKMRIREQQTEREKEQNDHALMLRELQKLLAQERASKDQLENQMDDLKFTLTEKSQLLPNMSQAYEKRLTDLASELQGVKGQLEAEKKKAEMPPQGMKQLQNEMSSMKKEYQLQLLEEQKRSSESDAKLDRFRQDSENRVSALESKISELSDMVGNYERYKVQDQQTIHKLRERMSQLEVENAALSRSVGQIGNHDEEWRNLEASQLGDLIVKLQGFLREANQRTATPVLLEDLLRDEEGMCPKCRKNCEELENVKEEFERYKLRAQSVLKNKNAKDSGNSKEVETLKSQVNELRERIKTMHIQHESQLDKEKRKVETAHKTLVSVQEKHKADILHIEAEYQHQKSELEVEIRKQRERTVSLLAEKDREIEVLKASVPIYDDRFFLQNPPDSGASAEIPGGKSEEERAVSRLLNMSSLNQGDSNLFYRQELSRKEVEVNTLRKQKHELESALRELQLNSLSKEESLTEQMEMLREEVLRIDRCKAREGANLEYLKNVTYKFLTSFDPKAKQQMLNAITTILQFSPQEKSVVHTQMKSWWGGTQ</sequence>
<keyword evidence="5" id="KW-0472">Membrane</keyword>
<protein>
    <submittedName>
        <fullName evidence="10 11">GRIP and coiled-coil domain-containing protein 1-like</fullName>
    </submittedName>
</protein>
<accession>A0A8B8DZB4</accession>
<evidence type="ECO:0000313" key="11">
    <source>
        <dbReference type="RefSeq" id="XP_022333301.1"/>
    </source>
</evidence>
<feature type="coiled-coil region" evidence="6">
    <location>
        <begin position="420"/>
        <end position="526"/>
    </location>
</feature>
<evidence type="ECO:0000256" key="2">
    <source>
        <dbReference type="ARBA" id="ARBA00004496"/>
    </source>
</evidence>
<evidence type="ECO:0000256" key="7">
    <source>
        <dbReference type="SAM" id="MobiDB-lite"/>
    </source>
</evidence>
<evidence type="ECO:0000259" key="8">
    <source>
        <dbReference type="PROSITE" id="PS50913"/>
    </source>
</evidence>
<dbReference type="InterPro" id="IPR000237">
    <property type="entry name" value="GRIP_dom"/>
</dbReference>
<feature type="coiled-coil region" evidence="6">
    <location>
        <begin position="599"/>
        <end position="626"/>
    </location>
</feature>
<feature type="coiled-coil region" evidence="6">
    <location>
        <begin position="131"/>
        <end position="356"/>
    </location>
</feature>
<comment type="subcellular location">
    <subcellularLocation>
        <location evidence="2">Cytoplasm</location>
    </subcellularLocation>
    <subcellularLocation>
        <location evidence="1">Endomembrane system</location>
        <topology evidence="1">Peripheral membrane protein</topology>
    </subcellularLocation>
</comment>
<dbReference type="Proteomes" id="UP000694844">
    <property type="component" value="Chromosome 4"/>
</dbReference>
<dbReference type="AlphaFoldDB" id="A0A8B8DZB4"/>
<dbReference type="GeneID" id="111130485"/>
<dbReference type="PANTHER" id="PTHR23157">
    <property type="entry name" value="GRIP AND COILED-COIL DOMAIN-CONTAINING PROTEIN 1"/>
    <property type="match status" value="1"/>
</dbReference>
<dbReference type="SMART" id="SM00755">
    <property type="entry name" value="Grip"/>
    <property type="match status" value="1"/>
</dbReference>
<dbReference type="InterPro" id="IPR051952">
    <property type="entry name" value="Golgi-autophagy_related"/>
</dbReference>
<keyword evidence="9" id="KW-1185">Reference proteome</keyword>
<feature type="domain" description="GRIP" evidence="8">
    <location>
        <begin position="652"/>
        <end position="702"/>
    </location>
</feature>
<keyword evidence="4 6" id="KW-0175">Coiled coil</keyword>
<dbReference type="PROSITE" id="PS50913">
    <property type="entry name" value="GRIP"/>
    <property type="match status" value="1"/>
</dbReference>
<evidence type="ECO:0000313" key="9">
    <source>
        <dbReference type="Proteomes" id="UP000694844"/>
    </source>
</evidence>
<evidence type="ECO:0000313" key="10">
    <source>
        <dbReference type="RefSeq" id="XP_022333300.1"/>
    </source>
</evidence>
<proteinExistence type="predicted"/>
<evidence type="ECO:0000256" key="4">
    <source>
        <dbReference type="ARBA" id="ARBA00023054"/>
    </source>
</evidence>
<feature type="compositionally biased region" description="Basic and acidic residues" evidence="7">
    <location>
        <begin position="66"/>
        <end position="80"/>
    </location>
</feature>
<gene>
    <name evidence="10 11" type="primary">LOC111130485</name>
</gene>
<dbReference type="RefSeq" id="XP_022333300.1">
    <property type="nucleotide sequence ID" value="XM_022477592.1"/>
</dbReference>
<organism evidence="9 10">
    <name type="scientific">Crassostrea virginica</name>
    <name type="common">Eastern oyster</name>
    <dbReference type="NCBI Taxonomy" id="6565"/>
    <lineage>
        <taxon>Eukaryota</taxon>
        <taxon>Metazoa</taxon>
        <taxon>Spiralia</taxon>
        <taxon>Lophotrochozoa</taxon>
        <taxon>Mollusca</taxon>
        <taxon>Bivalvia</taxon>
        <taxon>Autobranchia</taxon>
        <taxon>Pteriomorphia</taxon>
        <taxon>Ostreida</taxon>
        <taxon>Ostreoidea</taxon>
        <taxon>Ostreidae</taxon>
        <taxon>Crassostrea</taxon>
    </lineage>
</organism>
<evidence type="ECO:0000256" key="6">
    <source>
        <dbReference type="SAM" id="Coils"/>
    </source>
</evidence>
<dbReference type="RefSeq" id="XP_022333301.1">
    <property type="nucleotide sequence ID" value="XM_022477593.1"/>
</dbReference>
<dbReference type="OrthoDB" id="9898580at2759"/>
<dbReference type="KEGG" id="cvn:111130485"/>
<dbReference type="PANTHER" id="PTHR23157:SF25">
    <property type="entry name" value="GRIP AND COILED-COIL DOMAIN-CONTAINING PROTEIN 1"/>
    <property type="match status" value="1"/>
</dbReference>
<name>A0A8B8DZB4_CRAVI</name>
<evidence type="ECO:0000256" key="3">
    <source>
        <dbReference type="ARBA" id="ARBA00022490"/>
    </source>
</evidence>
<keyword evidence="3" id="KW-0963">Cytoplasm</keyword>
<dbReference type="Pfam" id="PF01465">
    <property type="entry name" value="GRIP"/>
    <property type="match status" value="1"/>
</dbReference>
<feature type="region of interest" description="Disordered" evidence="7">
    <location>
        <begin position="55"/>
        <end position="110"/>
    </location>
</feature>